<evidence type="ECO:0000313" key="3">
    <source>
        <dbReference type="Proteomes" id="UP000586454"/>
    </source>
</evidence>
<dbReference type="RefSeq" id="WP_180500851.1">
    <property type="nucleotide sequence ID" value="NZ_CAIJCS010000028.1"/>
</dbReference>
<proteinExistence type="predicted"/>
<evidence type="ECO:0000259" key="1">
    <source>
        <dbReference type="Pfam" id="PF07872"/>
    </source>
</evidence>
<sequence>MAQRKSLRMKYEGEMQSNGKKAIRTRTYGDIVPETDQATLKKVVDALDGLSANPAVVAEVIEVTELV</sequence>
<protein>
    <recommendedName>
        <fullName evidence="1">DUF1659 domain-containing protein</fullName>
    </recommendedName>
</protein>
<comment type="caution">
    <text evidence="2">The sequence shown here is derived from an EMBL/GenBank/DDBJ whole genome shotgun (WGS) entry which is preliminary data.</text>
</comment>
<reference evidence="2 3" key="1">
    <citation type="submission" date="2020-06" db="EMBL/GenBank/DDBJ databases">
        <authorList>
            <person name="Criscuolo A."/>
        </authorList>
    </citation>
    <scope>NUCLEOTIDE SEQUENCE [LARGE SCALE GENOMIC DNA]</scope>
    <source>
        <strain evidence="2">1804121828</strain>
    </source>
</reference>
<keyword evidence="3" id="KW-1185">Reference proteome</keyword>
<dbReference type="Proteomes" id="UP000586454">
    <property type="component" value="Unassembled WGS sequence"/>
</dbReference>
<evidence type="ECO:0000313" key="2">
    <source>
        <dbReference type="EMBL" id="CAC9935745.1"/>
    </source>
</evidence>
<gene>
    <name evidence="2" type="ORF">PEPNEM18_01593</name>
</gene>
<dbReference type="InterPro" id="IPR012454">
    <property type="entry name" value="DUF1659"/>
</dbReference>
<dbReference type="AlphaFoldDB" id="A0A6V6Y718"/>
<dbReference type="Pfam" id="PF07872">
    <property type="entry name" value="DUF1659"/>
    <property type="match status" value="1"/>
</dbReference>
<dbReference type="EMBL" id="CAIJCS010000028">
    <property type="protein sequence ID" value="CAC9935745.1"/>
    <property type="molecule type" value="Genomic_DNA"/>
</dbReference>
<organism evidence="2 3">
    <name type="scientific">Aedoeadaptatus nemausensis</name>
    <dbReference type="NCBI Taxonomy" id="2582829"/>
    <lineage>
        <taxon>Bacteria</taxon>
        <taxon>Bacillati</taxon>
        <taxon>Bacillota</taxon>
        <taxon>Tissierellia</taxon>
        <taxon>Tissierellales</taxon>
        <taxon>Peptoniphilaceae</taxon>
        <taxon>Aedoeadaptatus</taxon>
    </lineage>
</organism>
<accession>A0A6V6Y718</accession>
<feature type="domain" description="DUF1659" evidence="1">
    <location>
        <begin position="3"/>
        <end position="67"/>
    </location>
</feature>
<name>A0A6V6Y718_9FIRM</name>